<dbReference type="InterPro" id="IPR000998">
    <property type="entry name" value="MAM_dom"/>
</dbReference>
<keyword evidence="11" id="KW-0597">Phosphoprotein</keyword>
<dbReference type="CDD" id="cd06263">
    <property type="entry name" value="MAM"/>
    <property type="match status" value="1"/>
</dbReference>
<dbReference type="STRING" id="307972.A0A2G8LQZ5"/>
<keyword evidence="4 15" id="KW-0418">Kinase</keyword>
<dbReference type="Gene3D" id="2.60.120.200">
    <property type="match status" value="1"/>
</dbReference>
<evidence type="ECO:0000256" key="11">
    <source>
        <dbReference type="RuleBase" id="RU000312"/>
    </source>
</evidence>
<dbReference type="PROSITE" id="PS00109">
    <property type="entry name" value="PROTEIN_KINASE_TYR"/>
    <property type="match status" value="1"/>
</dbReference>
<evidence type="ECO:0000256" key="4">
    <source>
        <dbReference type="ARBA" id="ARBA00022777"/>
    </source>
</evidence>
<evidence type="ECO:0000256" key="3">
    <source>
        <dbReference type="ARBA" id="ARBA00022741"/>
    </source>
</evidence>
<evidence type="ECO:0000256" key="9">
    <source>
        <dbReference type="PROSITE-ProRule" id="PRU00124"/>
    </source>
</evidence>
<dbReference type="PROSITE" id="PS50068">
    <property type="entry name" value="LDLRA_2"/>
    <property type="match status" value="1"/>
</dbReference>
<dbReference type="InterPro" id="IPR013320">
    <property type="entry name" value="ConA-like_dom_sf"/>
</dbReference>
<dbReference type="InterPro" id="IPR036055">
    <property type="entry name" value="LDL_receptor-like_sf"/>
</dbReference>
<feature type="domain" description="MAM" evidence="14">
    <location>
        <begin position="253"/>
        <end position="423"/>
    </location>
</feature>
<keyword evidence="12" id="KW-1133">Transmembrane helix</keyword>
<keyword evidence="6" id="KW-0829">Tyrosine-protein kinase</keyword>
<keyword evidence="7 9" id="KW-1015">Disulfide bond</keyword>
<evidence type="ECO:0000259" key="13">
    <source>
        <dbReference type="PROSITE" id="PS50011"/>
    </source>
</evidence>
<evidence type="ECO:0000256" key="6">
    <source>
        <dbReference type="ARBA" id="ARBA00023137"/>
    </source>
</evidence>
<evidence type="ECO:0000256" key="12">
    <source>
        <dbReference type="SAM" id="Phobius"/>
    </source>
</evidence>
<feature type="disulfide bond" evidence="9">
    <location>
        <begin position="231"/>
        <end position="246"/>
    </location>
</feature>
<dbReference type="GO" id="GO:0007169">
    <property type="term" value="P:cell surface receptor protein tyrosine kinase signaling pathway"/>
    <property type="evidence" value="ECO:0007669"/>
    <property type="project" value="InterPro"/>
</dbReference>
<protein>
    <recommendedName>
        <fullName evidence="11">Tyrosine-protein kinase receptor</fullName>
        <ecNumber evidence="11">2.7.10.1</ecNumber>
    </recommendedName>
</protein>
<dbReference type="Gene3D" id="4.10.400.10">
    <property type="entry name" value="Low-density Lipoprotein Receptor"/>
    <property type="match status" value="1"/>
</dbReference>
<dbReference type="InterPro" id="IPR001245">
    <property type="entry name" value="Ser-Thr/Tyr_kinase_cat_dom"/>
</dbReference>
<dbReference type="Gene3D" id="3.30.200.20">
    <property type="entry name" value="Phosphorylase Kinase, domain 1"/>
    <property type="match status" value="1"/>
</dbReference>
<dbReference type="GO" id="GO:0045664">
    <property type="term" value="P:regulation of neuron differentiation"/>
    <property type="evidence" value="ECO:0007669"/>
    <property type="project" value="TreeGrafter"/>
</dbReference>
<dbReference type="SMART" id="SM00192">
    <property type="entry name" value="LDLa"/>
    <property type="match status" value="1"/>
</dbReference>
<keyword evidence="3 10" id="KW-0547">Nucleotide-binding</keyword>
<feature type="disulfide bond" evidence="9">
    <location>
        <begin position="212"/>
        <end position="224"/>
    </location>
</feature>
<dbReference type="SMART" id="SM00137">
    <property type="entry name" value="MAM"/>
    <property type="match status" value="1"/>
</dbReference>
<evidence type="ECO:0000256" key="5">
    <source>
        <dbReference type="ARBA" id="ARBA00022840"/>
    </source>
</evidence>
<dbReference type="AlphaFoldDB" id="A0A2G8LQZ5"/>
<keyword evidence="16" id="KW-1185">Reference proteome</keyword>
<dbReference type="Proteomes" id="UP000230750">
    <property type="component" value="Unassembled WGS sequence"/>
</dbReference>
<keyword evidence="5 10" id="KW-0067">ATP-binding</keyword>
<comment type="subcellular location">
    <subcellularLocation>
        <location evidence="1">Cell membrane</location>
        <topology evidence="1">Single-pass type I membrane protein</topology>
    </subcellularLocation>
</comment>
<evidence type="ECO:0000256" key="7">
    <source>
        <dbReference type="ARBA" id="ARBA00023157"/>
    </source>
</evidence>
<dbReference type="Gene3D" id="1.10.510.10">
    <property type="entry name" value="Transferase(Phosphotransferase) domain 1"/>
    <property type="match status" value="1"/>
</dbReference>
<dbReference type="CDD" id="cd00112">
    <property type="entry name" value="LDLa"/>
    <property type="match status" value="1"/>
</dbReference>
<dbReference type="Pfam" id="PF00629">
    <property type="entry name" value="MAM"/>
    <property type="match status" value="1"/>
</dbReference>
<dbReference type="SMART" id="SM00219">
    <property type="entry name" value="TyrKc"/>
    <property type="match status" value="1"/>
</dbReference>
<dbReference type="InterPro" id="IPR017441">
    <property type="entry name" value="Protein_kinase_ATP_BS"/>
</dbReference>
<keyword evidence="11 12" id="KW-0812">Transmembrane</keyword>
<dbReference type="PANTHER" id="PTHR24416:SF604">
    <property type="entry name" value="RECEPTOR PROTEIN-TYROSINE KINASE"/>
    <property type="match status" value="1"/>
</dbReference>
<dbReference type="SUPFAM" id="SSF56112">
    <property type="entry name" value="Protein kinase-like (PK-like)"/>
    <property type="match status" value="1"/>
</dbReference>
<evidence type="ECO:0000313" key="15">
    <source>
        <dbReference type="EMBL" id="PIK62655.1"/>
    </source>
</evidence>
<evidence type="ECO:0000256" key="10">
    <source>
        <dbReference type="PROSITE-ProRule" id="PRU10141"/>
    </source>
</evidence>
<dbReference type="GO" id="GO:0042127">
    <property type="term" value="P:regulation of cell population proliferation"/>
    <property type="evidence" value="ECO:0007669"/>
    <property type="project" value="TreeGrafter"/>
</dbReference>
<proteinExistence type="inferred from homology"/>
<comment type="caution">
    <text evidence="15">The sequence shown here is derived from an EMBL/GenBank/DDBJ whole genome shotgun (WGS) entry which is preliminary data.</text>
</comment>
<name>A0A2G8LQZ5_STIJA</name>
<keyword evidence="11 15" id="KW-0675">Receptor</keyword>
<feature type="disulfide bond" evidence="9">
    <location>
        <begin position="219"/>
        <end position="237"/>
    </location>
</feature>
<dbReference type="GO" id="GO:0043235">
    <property type="term" value="C:receptor complex"/>
    <property type="evidence" value="ECO:0007669"/>
    <property type="project" value="TreeGrafter"/>
</dbReference>
<sequence length="1128" mass="123686">MAPFPVRSNIHVMSASKVTGGYLTTHCIRVYQPLYIRMYITLIFASFFHFSLSSQSCSINRTYDIPSFLDYRQFTESQLQPVEIQFDSDRKEELNLIVNNATEAGAIVSASLMISIPVSIATEPYDVIVNCSPSGRSSQATDVIGDVRKRLNCVDSCNGTLDVTNFVQSSPSDLDCVIWTNQTSAIFKVSTEVTLAVYLRIVVQGLQRREPCPAGQFQCKDGRCFDVTHLCDGIPNCLHEDDEGICDGYPLGSICNFENGLCGWRGLRSFWLRHSGPTQTRLTGPSVDHTQGTSHGYYVHTEADSMKSNRTYKAVLKSPLFDPMPSSQDESIQCEVTFYYHLFGGGIVSLSLYAIDEDDDESTYIFGQTSQRGDQWYKAVEVIQKVFTKRYYLQFEGQIKPFGKTLKGDIAIDDISMSPSCFNIDISNRINNYEECLEPTATTASQPVMTSPIADYSTTAFEEYEASKRIISTPYATQELTQNWTNETKFLFTPVAKSVKLDQNKSTWCFRWQWCREPGPSAGASAQAVVNLTAGSKLLILVGQAGHSACSERTFRFPGVQTICDGMLPTSEKQRLGNISAGGGGGGGGGSYVALLRSDKQLDGSVGWDESLIPLVVAGGGGGLSFSPSTDGTLSSHGVFNASYSGMGTSGVHGDPTADNVPGAGGGWYGNNLNNTNGLALVFGGRGGQGCWRAFKELKWQLPGGFGGGGGGCTAGGGGGGYTGGNVSLIDSLAANGNGGSSYVSNLSLSPVKGESGVNLGQGEVLIELVIMCPDKTFVPFHSRVNACNIPIIPMWCWVVIVIVLLTLLVLLGLILWCRVGLKRSEEDRLRDELSLLRKNVMSEINPLYGARKSVKEEDFPELPRNSLKLLHPLGNGAFGEVYKGAYFPSREKNESISVAIKTLSKEATDEHKNDFLMEAVLLGSLKHYNIVKLIGVSFIRVPKFLILEFMEGGDLKTFLQANRPTFNNKTTLKMTDLLRIAMDIVDGCKYLESLRFIHRDLAARNILLTSRGVGRVAKIGDFGMAKDVYKSEYYRKSKNSLVPVKWMPPEAYLDGVFSTKTDVWSYGVLLWEILTFSYIPYPGLSNHEVIQCVAKGDRMCPPRYCPKPLKALIESCWRTEPETETDV</sequence>
<reference evidence="15 16" key="1">
    <citation type="journal article" date="2017" name="PLoS Biol.">
        <title>The sea cucumber genome provides insights into morphological evolution and visceral regeneration.</title>
        <authorList>
            <person name="Zhang X."/>
            <person name="Sun L."/>
            <person name="Yuan J."/>
            <person name="Sun Y."/>
            <person name="Gao Y."/>
            <person name="Zhang L."/>
            <person name="Li S."/>
            <person name="Dai H."/>
            <person name="Hamel J.F."/>
            <person name="Liu C."/>
            <person name="Yu Y."/>
            <person name="Liu S."/>
            <person name="Lin W."/>
            <person name="Guo K."/>
            <person name="Jin S."/>
            <person name="Xu P."/>
            <person name="Storey K.B."/>
            <person name="Huan P."/>
            <person name="Zhang T."/>
            <person name="Zhou Y."/>
            <person name="Zhang J."/>
            <person name="Lin C."/>
            <person name="Li X."/>
            <person name="Xing L."/>
            <person name="Huo D."/>
            <person name="Sun M."/>
            <person name="Wang L."/>
            <person name="Mercier A."/>
            <person name="Li F."/>
            <person name="Yang H."/>
            <person name="Xiang J."/>
        </authorList>
    </citation>
    <scope>NUCLEOTIDE SEQUENCE [LARGE SCALE GENOMIC DNA]</scope>
    <source>
        <strain evidence="15">Shaxun</strain>
        <tissue evidence="15">Muscle</tissue>
    </source>
</reference>
<evidence type="ECO:0000256" key="8">
    <source>
        <dbReference type="ARBA" id="ARBA00051243"/>
    </source>
</evidence>
<evidence type="ECO:0000256" key="2">
    <source>
        <dbReference type="ARBA" id="ARBA00022679"/>
    </source>
</evidence>
<dbReference type="SUPFAM" id="SSF57424">
    <property type="entry name" value="LDL receptor-like module"/>
    <property type="match status" value="1"/>
</dbReference>
<dbReference type="OrthoDB" id="73209at2759"/>
<dbReference type="PROSITE" id="PS00239">
    <property type="entry name" value="RECEPTOR_TYR_KIN_II"/>
    <property type="match status" value="1"/>
</dbReference>
<dbReference type="FunFam" id="1.10.510.10:FF:000113">
    <property type="entry name" value="Tyrosine-protein kinase receptor"/>
    <property type="match status" value="1"/>
</dbReference>
<dbReference type="GO" id="GO:0005886">
    <property type="term" value="C:plasma membrane"/>
    <property type="evidence" value="ECO:0007669"/>
    <property type="project" value="UniProtKB-SubCell"/>
</dbReference>
<feature type="domain" description="Protein kinase" evidence="13">
    <location>
        <begin position="868"/>
        <end position="1128"/>
    </location>
</feature>
<feature type="binding site" evidence="10">
    <location>
        <position position="902"/>
    </location>
    <ligand>
        <name>ATP</name>
        <dbReference type="ChEBI" id="CHEBI:30616"/>
    </ligand>
</feature>
<dbReference type="InterPro" id="IPR000719">
    <property type="entry name" value="Prot_kinase_dom"/>
</dbReference>
<dbReference type="InterPro" id="IPR011009">
    <property type="entry name" value="Kinase-like_dom_sf"/>
</dbReference>
<dbReference type="InterPro" id="IPR050122">
    <property type="entry name" value="RTK"/>
</dbReference>
<dbReference type="SUPFAM" id="SSF49899">
    <property type="entry name" value="Concanavalin A-like lectins/glucanases"/>
    <property type="match status" value="1"/>
</dbReference>
<accession>A0A2G8LQZ5</accession>
<dbReference type="PROSITE" id="PS00107">
    <property type="entry name" value="PROTEIN_KINASE_ATP"/>
    <property type="match status" value="1"/>
</dbReference>
<gene>
    <name evidence="15" type="ORF">BSL78_00349</name>
</gene>
<keyword evidence="2" id="KW-0808">Transferase</keyword>
<dbReference type="Pfam" id="PF07714">
    <property type="entry name" value="PK_Tyr_Ser-Thr"/>
    <property type="match status" value="1"/>
</dbReference>
<feature type="transmembrane region" description="Helical" evidence="12">
    <location>
        <begin position="793"/>
        <end position="817"/>
    </location>
</feature>
<dbReference type="GO" id="GO:0004714">
    <property type="term" value="F:transmembrane receptor protein tyrosine kinase activity"/>
    <property type="evidence" value="ECO:0007669"/>
    <property type="project" value="UniProtKB-EC"/>
</dbReference>
<keyword evidence="12" id="KW-0472">Membrane</keyword>
<dbReference type="EMBL" id="MRZV01000007">
    <property type="protein sequence ID" value="PIK62655.1"/>
    <property type="molecule type" value="Genomic_DNA"/>
</dbReference>
<comment type="similarity">
    <text evidence="11">Belongs to the protein kinase superfamily. Tyr protein kinase family. Insulin receptor subfamily.</text>
</comment>
<dbReference type="InterPro" id="IPR020635">
    <property type="entry name" value="Tyr_kinase_cat_dom"/>
</dbReference>
<dbReference type="GO" id="GO:0005524">
    <property type="term" value="F:ATP binding"/>
    <property type="evidence" value="ECO:0007669"/>
    <property type="project" value="UniProtKB-UniRule"/>
</dbReference>
<dbReference type="EC" id="2.7.10.1" evidence="11"/>
<organism evidence="15 16">
    <name type="scientific">Stichopus japonicus</name>
    <name type="common">Sea cucumber</name>
    <dbReference type="NCBI Taxonomy" id="307972"/>
    <lineage>
        <taxon>Eukaryota</taxon>
        <taxon>Metazoa</taxon>
        <taxon>Echinodermata</taxon>
        <taxon>Eleutherozoa</taxon>
        <taxon>Echinozoa</taxon>
        <taxon>Holothuroidea</taxon>
        <taxon>Aspidochirotacea</taxon>
        <taxon>Aspidochirotida</taxon>
        <taxon>Stichopodidae</taxon>
        <taxon>Apostichopus</taxon>
    </lineage>
</organism>
<evidence type="ECO:0000313" key="16">
    <source>
        <dbReference type="Proteomes" id="UP000230750"/>
    </source>
</evidence>
<comment type="catalytic activity">
    <reaction evidence="8 11">
        <text>L-tyrosyl-[protein] + ATP = O-phospho-L-tyrosyl-[protein] + ADP + H(+)</text>
        <dbReference type="Rhea" id="RHEA:10596"/>
        <dbReference type="Rhea" id="RHEA-COMP:10136"/>
        <dbReference type="Rhea" id="RHEA-COMP:20101"/>
        <dbReference type="ChEBI" id="CHEBI:15378"/>
        <dbReference type="ChEBI" id="CHEBI:30616"/>
        <dbReference type="ChEBI" id="CHEBI:46858"/>
        <dbReference type="ChEBI" id="CHEBI:61978"/>
        <dbReference type="ChEBI" id="CHEBI:456216"/>
        <dbReference type="EC" id="2.7.10.1"/>
    </reaction>
</comment>
<dbReference type="PRINTS" id="PR00109">
    <property type="entry name" value="TYRKINASE"/>
</dbReference>
<evidence type="ECO:0000256" key="1">
    <source>
        <dbReference type="ARBA" id="ARBA00004251"/>
    </source>
</evidence>
<dbReference type="InterPro" id="IPR002011">
    <property type="entry name" value="Tyr_kinase_rcpt_2_CS"/>
</dbReference>
<dbReference type="PROSITE" id="PS50011">
    <property type="entry name" value="PROTEIN_KINASE_DOM"/>
    <property type="match status" value="1"/>
</dbReference>
<evidence type="ECO:0000259" key="14">
    <source>
        <dbReference type="PROSITE" id="PS50060"/>
    </source>
</evidence>
<dbReference type="InterPro" id="IPR002172">
    <property type="entry name" value="LDrepeatLR_classA_rpt"/>
</dbReference>
<dbReference type="InterPro" id="IPR008266">
    <property type="entry name" value="Tyr_kinase_AS"/>
</dbReference>
<dbReference type="PROSITE" id="PS50060">
    <property type="entry name" value="MAM_2"/>
    <property type="match status" value="1"/>
</dbReference>
<dbReference type="PANTHER" id="PTHR24416">
    <property type="entry name" value="TYROSINE-PROTEIN KINASE RECEPTOR"/>
    <property type="match status" value="1"/>
</dbReference>